<proteinExistence type="inferred from homology"/>
<keyword evidence="3" id="KW-0808">Transferase</keyword>
<evidence type="ECO:0000256" key="3">
    <source>
        <dbReference type="ARBA" id="ARBA00022679"/>
    </source>
</evidence>
<dbReference type="PANTHER" id="PTHR43179">
    <property type="entry name" value="RHAMNOSYLTRANSFERASE WBBL"/>
    <property type="match status" value="1"/>
</dbReference>
<dbReference type="PANTHER" id="PTHR43179:SF12">
    <property type="entry name" value="GALACTOFURANOSYLTRANSFERASE GLFT2"/>
    <property type="match status" value="1"/>
</dbReference>
<feature type="domain" description="Glycosyltransferase 2-like" evidence="4">
    <location>
        <begin position="16"/>
        <end position="64"/>
    </location>
</feature>
<dbReference type="RefSeq" id="WP_199383088.1">
    <property type="nucleotide sequence ID" value="NZ_JAEMHM010000004.1"/>
</dbReference>
<dbReference type="Pfam" id="PF13641">
    <property type="entry name" value="Glyco_tranf_2_3"/>
    <property type="match status" value="1"/>
</dbReference>
<reference evidence="5" key="1">
    <citation type="submission" date="2020-12" db="EMBL/GenBank/DDBJ databases">
        <title>Geomonas sp. Red875, isolated from river sediment.</title>
        <authorList>
            <person name="Xu Z."/>
            <person name="Zhang Z."/>
            <person name="Masuda Y."/>
            <person name="Itoh H."/>
            <person name="Senoo K."/>
        </authorList>
    </citation>
    <scope>NUCLEOTIDE SEQUENCE</scope>
    <source>
        <strain evidence="5">Red875</strain>
    </source>
</reference>
<keyword evidence="6" id="KW-1185">Reference proteome</keyword>
<dbReference type="Pfam" id="PF00535">
    <property type="entry name" value="Glycos_transf_2"/>
    <property type="match status" value="1"/>
</dbReference>
<dbReference type="InterPro" id="IPR001173">
    <property type="entry name" value="Glyco_trans_2-like"/>
</dbReference>
<dbReference type="EMBL" id="JAEMHM010000004">
    <property type="protein sequence ID" value="MBJ6724252.1"/>
    <property type="molecule type" value="Genomic_DNA"/>
</dbReference>
<evidence type="ECO:0000259" key="4">
    <source>
        <dbReference type="Pfam" id="PF00535"/>
    </source>
</evidence>
<sequence>MSREAAEAKGPGRVYVVLVNWNGARDTVECLESLFRSEYPDFRVVVCDNDSSDGSVGHLLDWASGRTPYCAPGAVLGGLTAVPVPKPVEHSLLDGPAAEDAPCSAPLTIIRTGKNLGFAGGNNVGIRFSLRQGDCGFVWLLNNDTVVLPDTLKKLVARARSDRTIGIVGATLCFYDRPGTVQALGGASFNKYRSLSRLLGNERELARIGAAELGGVEGRLDWVSGASMLVTRRFLAEVGLMEESYFLYFEELDWALRAGERFRMGYAPGARVFHKHGAATNERKGADTSIYFRFRACIRLYRKLLPYHMPFCLYGIGRYLAVNLIKGRGSVFFPVSRALREEFF</sequence>
<dbReference type="GO" id="GO:0016757">
    <property type="term" value="F:glycosyltransferase activity"/>
    <property type="evidence" value="ECO:0007669"/>
    <property type="project" value="UniProtKB-KW"/>
</dbReference>
<keyword evidence="2" id="KW-0328">Glycosyltransferase</keyword>
<protein>
    <submittedName>
        <fullName evidence="5">Glycosyltransferase family 2 protein</fullName>
    </submittedName>
</protein>
<accession>A0A8J7LY80</accession>
<comment type="similarity">
    <text evidence="1">Belongs to the glycosyltransferase 2 family.</text>
</comment>
<evidence type="ECO:0000313" key="5">
    <source>
        <dbReference type="EMBL" id="MBJ6724252.1"/>
    </source>
</evidence>
<dbReference type="SUPFAM" id="SSF53448">
    <property type="entry name" value="Nucleotide-diphospho-sugar transferases"/>
    <property type="match status" value="1"/>
</dbReference>
<dbReference type="InterPro" id="IPR029044">
    <property type="entry name" value="Nucleotide-diphossugar_trans"/>
</dbReference>
<comment type="caution">
    <text evidence="5">The sequence shown here is derived from an EMBL/GenBank/DDBJ whole genome shotgun (WGS) entry which is preliminary data.</text>
</comment>
<evidence type="ECO:0000256" key="1">
    <source>
        <dbReference type="ARBA" id="ARBA00006739"/>
    </source>
</evidence>
<name>A0A8J7LY80_9BACT</name>
<dbReference type="Gene3D" id="3.90.550.10">
    <property type="entry name" value="Spore Coat Polysaccharide Biosynthesis Protein SpsA, Chain A"/>
    <property type="match status" value="1"/>
</dbReference>
<gene>
    <name evidence="5" type="ORF">JFN93_06005</name>
</gene>
<dbReference type="Proteomes" id="UP000636888">
    <property type="component" value="Unassembled WGS sequence"/>
</dbReference>
<dbReference type="AlphaFoldDB" id="A0A8J7LY80"/>
<dbReference type="CDD" id="cd04186">
    <property type="entry name" value="GT_2_like_c"/>
    <property type="match status" value="1"/>
</dbReference>
<evidence type="ECO:0000313" key="6">
    <source>
        <dbReference type="Proteomes" id="UP000636888"/>
    </source>
</evidence>
<organism evidence="5 6">
    <name type="scientific">Geomesophilobacter sediminis</name>
    <dbReference type="NCBI Taxonomy" id="2798584"/>
    <lineage>
        <taxon>Bacteria</taxon>
        <taxon>Pseudomonadati</taxon>
        <taxon>Thermodesulfobacteriota</taxon>
        <taxon>Desulfuromonadia</taxon>
        <taxon>Geobacterales</taxon>
        <taxon>Geobacteraceae</taxon>
        <taxon>Geomesophilobacter</taxon>
    </lineage>
</organism>
<evidence type="ECO:0000256" key="2">
    <source>
        <dbReference type="ARBA" id="ARBA00022676"/>
    </source>
</evidence>